<proteinExistence type="predicted"/>
<organism evidence="1">
    <name type="scientific">marine sediment metagenome</name>
    <dbReference type="NCBI Taxonomy" id="412755"/>
    <lineage>
        <taxon>unclassified sequences</taxon>
        <taxon>metagenomes</taxon>
        <taxon>ecological metagenomes</taxon>
    </lineage>
</organism>
<accession>X0RW01</accession>
<dbReference type="EMBL" id="BARS01008762">
    <property type="protein sequence ID" value="GAF67216.1"/>
    <property type="molecule type" value="Genomic_DNA"/>
</dbReference>
<evidence type="ECO:0000313" key="1">
    <source>
        <dbReference type="EMBL" id="GAF67216.1"/>
    </source>
</evidence>
<sequence length="101" mass="11592">MVRKKKQETFPKVINITEIRKEKQGSLVFLLKDTRKAALAIKHKTCLNCQTKKMCVNITGLCSSCYSNLTPEEKAVADKEAQHKIIEIKVTDDRWKDKTDP</sequence>
<reference evidence="1" key="1">
    <citation type="journal article" date="2014" name="Front. Microbiol.">
        <title>High frequency of phylogenetically diverse reductive dehalogenase-homologous genes in deep subseafloor sedimentary metagenomes.</title>
        <authorList>
            <person name="Kawai M."/>
            <person name="Futagami T."/>
            <person name="Toyoda A."/>
            <person name="Takaki Y."/>
            <person name="Nishi S."/>
            <person name="Hori S."/>
            <person name="Arai W."/>
            <person name="Tsubouchi T."/>
            <person name="Morono Y."/>
            <person name="Uchiyama I."/>
            <person name="Ito T."/>
            <person name="Fujiyama A."/>
            <person name="Inagaki F."/>
            <person name="Takami H."/>
        </authorList>
    </citation>
    <scope>NUCLEOTIDE SEQUENCE</scope>
    <source>
        <strain evidence="1">Expedition CK06-06</strain>
    </source>
</reference>
<protein>
    <submittedName>
        <fullName evidence="1">Uncharacterized protein</fullName>
    </submittedName>
</protein>
<dbReference type="AlphaFoldDB" id="X0RW01"/>
<comment type="caution">
    <text evidence="1">The sequence shown here is derived from an EMBL/GenBank/DDBJ whole genome shotgun (WGS) entry which is preliminary data.</text>
</comment>
<gene>
    <name evidence="1" type="ORF">S01H1_16636</name>
</gene>
<name>X0RW01_9ZZZZ</name>